<dbReference type="Proteomes" id="UP000028702">
    <property type="component" value="Unassembled WGS sequence"/>
</dbReference>
<evidence type="ECO:0000313" key="3">
    <source>
        <dbReference type="Proteomes" id="UP000028702"/>
    </source>
</evidence>
<evidence type="ECO:0000256" key="1">
    <source>
        <dbReference type="SAM" id="MobiDB-lite"/>
    </source>
</evidence>
<keyword evidence="3" id="KW-1185">Reference proteome</keyword>
<dbReference type="EMBL" id="BBIO01000003">
    <property type="protein sequence ID" value="GAK44255.1"/>
    <property type="molecule type" value="Genomic_DNA"/>
</dbReference>
<evidence type="ECO:0000313" key="2">
    <source>
        <dbReference type="EMBL" id="GAK44255.1"/>
    </source>
</evidence>
<feature type="compositionally biased region" description="Low complexity" evidence="1">
    <location>
        <begin position="37"/>
        <end position="57"/>
    </location>
</feature>
<dbReference type="STRING" id="1333998.M2A_0754"/>
<dbReference type="AlphaFoldDB" id="A0A081B887"/>
<feature type="compositionally biased region" description="Basic and acidic residues" evidence="1">
    <location>
        <begin position="84"/>
        <end position="139"/>
    </location>
</feature>
<proteinExistence type="predicted"/>
<feature type="region of interest" description="Disordered" evidence="1">
    <location>
        <begin position="20"/>
        <end position="64"/>
    </location>
</feature>
<sequence length="156" mass="16840">MRVPIKPFVNPVHIAAQAYAGRTERPGVPAARGQVPAQTQRGDQAQGAAQAQAQSQGLRHSTSGVQVEISAAALEAAKRQQVRLHGDQPRQAAEAREAREAREASETRKAERAERAEEARFEASREAGRREAPFAHLRGETPAPRSKLGALLDITV</sequence>
<comment type="caution">
    <text evidence="2">The sequence shown here is derived from an EMBL/GenBank/DDBJ whole genome shotgun (WGS) entry which is preliminary data.</text>
</comment>
<reference evidence="2 3" key="1">
    <citation type="submission" date="2014-07" db="EMBL/GenBank/DDBJ databases">
        <title>Tepidicaulis marinum gen. nov., sp. nov., a novel marine bacterium denitrifying nitrate to nitrous oxide strictly under microaerobic conditions.</title>
        <authorList>
            <person name="Takeuchi M."/>
            <person name="Yamagishi T."/>
            <person name="Kamagata Y."/>
            <person name="Oshima K."/>
            <person name="Hattori M."/>
            <person name="Katayama T."/>
            <person name="Hanada S."/>
            <person name="Tamaki H."/>
            <person name="Marumo K."/>
            <person name="Maeda H."/>
            <person name="Nedachi M."/>
            <person name="Iwasaki W."/>
            <person name="Suwa Y."/>
            <person name="Sakata S."/>
        </authorList>
    </citation>
    <scope>NUCLEOTIDE SEQUENCE [LARGE SCALE GENOMIC DNA]</scope>
    <source>
        <strain evidence="2 3">MA2</strain>
    </source>
</reference>
<accession>A0A081B887</accession>
<feature type="region of interest" description="Disordered" evidence="1">
    <location>
        <begin position="80"/>
        <end position="156"/>
    </location>
</feature>
<organism evidence="2 3">
    <name type="scientific">Tepidicaulis marinus</name>
    <dbReference type="NCBI Taxonomy" id="1333998"/>
    <lineage>
        <taxon>Bacteria</taxon>
        <taxon>Pseudomonadati</taxon>
        <taxon>Pseudomonadota</taxon>
        <taxon>Alphaproteobacteria</taxon>
        <taxon>Hyphomicrobiales</taxon>
        <taxon>Parvibaculaceae</taxon>
        <taxon>Tepidicaulis</taxon>
    </lineage>
</organism>
<gene>
    <name evidence="2" type="ORF">M2A_0754</name>
</gene>
<name>A0A081B887_9HYPH</name>
<protein>
    <submittedName>
        <fullName evidence="2">Conserved protein</fullName>
    </submittedName>
</protein>